<dbReference type="SUPFAM" id="SSF51126">
    <property type="entry name" value="Pectin lyase-like"/>
    <property type="match status" value="1"/>
</dbReference>
<organism evidence="1 2">
    <name type="scientific">Shigella flexneri</name>
    <dbReference type="NCBI Taxonomy" id="623"/>
    <lineage>
        <taxon>Bacteria</taxon>
        <taxon>Pseudomonadati</taxon>
        <taxon>Pseudomonadota</taxon>
        <taxon>Gammaproteobacteria</taxon>
        <taxon>Enterobacterales</taxon>
        <taxon>Enterobacteriaceae</taxon>
        <taxon>Shigella</taxon>
    </lineage>
</organism>
<accession>A0A0H2V2Y8</accession>
<dbReference type="KEGG" id="sfx:S3965"/>
<dbReference type="AlphaFoldDB" id="A0A0H2V2Y8"/>
<evidence type="ECO:0000313" key="2">
    <source>
        <dbReference type="Proteomes" id="UP000002673"/>
    </source>
</evidence>
<dbReference type="Gene3D" id="2.160.20.20">
    <property type="match status" value="1"/>
</dbReference>
<sequence length="168" mass="18069">MFTTKGIDISGELTMMGIPEQNSKTVTPGLHYAADGFRLSGGNANFIARNMASVTGNIYADDAATITLGQPETETPTISSAYQAWAETLLYGFDTAYRGAITAPKATVSMNNAIWHLNSQSSINRLETKDSMVRFTGDNGKFTTLTVDNLTIDDSAFVLRANLAQADQ</sequence>
<dbReference type="EMBL" id="AE014073">
    <property type="protein sequence ID" value="AAP18953.1"/>
    <property type="molecule type" value="Genomic_DNA"/>
</dbReference>
<protein>
    <submittedName>
        <fullName evidence="1">Secreted autotransporter toxin</fullName>
    </submittedName>
</protein>
<reference evidence="1 2" key="1">
    <citation type="journal article" date="2003" name="Infect. Immun.">
        <title>Complete genome sequence and comparative genomics of Shigella flexneri serotype 2a strain 2457T.</title>
        <authorList>
            <person name="Wei J."/>
            <person name="Goldberg M.B."/>
            <person name="Burland V."/>
            <person name="Venkatesan M.M."/>
            <person name="Deng W."/>
            <person name="Fournier G."/>
            <person name="Mayhew G.F."/>
            <person name="Plunkett G.III."/>
            <person name="Rose D.J."/>
            <person name="Darling A."/>
            <person name="Mau B."/>
            <person name="Perna N.T."/>
            <person name="Payne S.M."/>
            <person name="Runyen-Janecky L.J."/>
            <person name="Zhou S."/>
            <person name="Schwartz D.C."/>
            <person name="Blattner F.R."/>
        </authorList>
    </citation>
    <scope>NUCLEOTIDE SEQUENCE [LARGE SCALE GENOMIC DNA]</scope>
    <source>
        <strain evidence="2">ATCC 700930 / 2457T / Serotype 2a</strain>
    </source>
</reference>
<proteinExistence type="predicted"/>
<evidence type="ECO:0000313" key="1">
    <source>
        <dbReference type="EMBL" id="AAP18953.1"/>
    </source>
</evidence>
<gene>
    <name evidence="1" type="ordered locus">S3965</name>
</gene>
<dbReference type="Proteomes" id="UP000002673">
    <property type="component" value="Chromosome"/>
</dbReference>
<dbReference type="InterPro" id="IPR012332">
    <property type="entry name" value="Autotransporter_pectin_lyase_C"/>
</dbReference>
<name>A0A0H2V2Y8_SHIFL</name>
<dbReference type="InterPro" id="IPR011050">
    <property type="entry name" value="Pectin_lyase_fold/virulence"/>
</dbReference>